<comment type="caution">
    <text evidence="1">The sequence shown here is derived from an EMBL/GenBank/DDBJ whole genome shotgun (WGS) entry which is preliminary data.</text>
</comment>
<proteinExistence type="predicted"/>
<gene>
    <name evidence="1" type="ORF">N7449_005440</name>
</gene>
<evidence type="ECO:0000313" key="1">
    <source>
        <dbReference type="EMBL" id="KAJ5203361.1"/>
    </source>
</evidence>
<protein>
    <submittedName>
        <fullName evidence="1">Uncharacterized protein</fullName>
    </submittedName>
</protein>
<sequence>MAFFADHEAGASEGVAPPAAWHVEYLPLAVGGDVTDTAVEIGFDEIETTAVGCLARILE</sequence>
<keyword evidence="2" id="KW-1185">Reference proteome</keyword>
<dbReference type="EMBL" id="JAPQKQ010000003">
    <property type="protein sequence ID" value="KAJ5203361.1"/>
    <property type="molecule type" value="Genomic_DNA"/>
</dbReference>
<reference evidence="1" key="1">
    <citation type="submission" date="2022-11" db="EMBL/GenBank/DDBJ databases">
        <authorList>
            <person name="Petersen C."/>
        </authorList>
    </citation>
    <scope>NUCLEOTIDE SEQUENCE</scope>
    <source>
        <strain evidence="1">IBT 20477</strain>
    </source>
</reference>
<organism evidence="1 2">
    <name type="scientific">Penicillium cf. viridicatum</name>
    <dbReference type="NCBI Taxonomy" id="2972119"/>
    <lineage>
        <taxon>Eukaryota</taxon>
        <taxon>Fungi</taxon>
        <taxon>Dikarya</taxon>
        <taxon>Ascomycota</taxon>
        <taxon>Pezizomycotina</taxon>
        <taxon>Eurotiomycetes</taxon>
        <taxon>Eurotiomycetidae</taxon>
        <taxon>Eurotiales</taxon>
        <taxon>Aspergillaceae</taxon>
        <taxon>Penicillium</taxon>
    </lineage>
</organism>
<dbReference type="OrthoDB" id="5211809at2759"/>
<evidence type="ECO:0000313" key="2">
    <source>
        <dbReference type="Proteomes" id="UP001150942"/>
    </source>
</evidence>
<dbReference type="AlphaFoldDB" id="A0A9W9SZ90"/>
<name>A0A9W9SZ90_9EURO</name>
<accession>A0A9W9SZ90</accession>
<reference evidence="1" key="2">
    <citation type="journal article" date="2023" name="IMA Fungus">
        <title>Comparative genomic study of the Penicillium genus elucidates a diverse pangenome and 15 lateral gene transfer events.</title>
        <authorList>
            <person name="Petersen C."/>
            <person name="Sorensen T."/>
            <person name="Nielsen M.R."/>
            <person name="Sondergaard T.E."/>
            <person name="Sorensen J.L."/>
            <person name="Fitzpatrick D.A."/>
            <person name="Frisvad J.C."/>
            <person name="Nielsen K.L."/>
        </authorList>
    </citation>
    <scope>NUCLEOTIDE SEQUENCE</scope>
    <source>
        <strain evidence="1">IBT 20477</strain>
    </source>
</reference>
<dbReference type="Proteomes" id="UP001150942">
    <property type="component" value="Unassembled WGS sequence"/>
</dbReference>